<feature type="coiled-coil region" evidence="1">
    <location>
        <begin position="167"/>
        <end position="268"/>
    </location>
</feature>
<comment type="caution">
    <text evidence="3">The sequence shown here is derived from an EMBL/GenBank/DDBJ whole genome shotgun (WGS) entry which is preliminary data.</text>
</comment>
<feature type="coiled-coil region" evidence="1">
    <location>
        <begin position="332"/>
        <end position="369"/>
    </location>
</feature>
<evidence type="ECO:0000313" key="3">
    <source>
        <dbReference type="EMBL" id="MBU5669058.1"/>
    </source>
</evidence>
<keyword evidence="1" id="KW-0175">Coiled coil</keyword>
<feature type="coiled-coil region" evidence="1">
    <location>
        <begin position="416"/>
        <end position="443"/>
    </location>
</feature>
<gene>
    <name evidence="3" type="ORF">KQI68_04295</name>
</gene>
<dbReference type="Proteomes" id="UP000783742">
    <property type="component" value="Unassembled WGS sequence"/>
</dbReference>
<sequence length="483" mass="56446">MIYIDKIELHNFQSHKDTVIEFDRGLNVILGNSDSGKTAILRAIKWALYNEPRGDYFIRQGEKNVSVKITFSNGAVVERSKTPSKNAYYLQKPSGEEMRFEGFGTEVPKEIVEITNMYKTVLDSSNTKTILNISEQLDGPFLLNEQPSVRASAIGRLIGVNYIDDALREVVRDNKRINQDIDLLNKQKEGYKEKLKSFEYIKDYKDSYSKILNIRNEISKLSDKLDKLKNLNDRYKENRDNISKTEVLHNNLKSIDEVEKLYSNLENKSLKFLNISNIFNRFNKINIGLNSVNYTLKSLQNLNTLEDKIKSAETLNHKLINYKRLSNNFITNENLLKRNEDVLKNYRNLNEIENKLNNISLKIEVFNKNLNLNNSIKKVNSSLKIGYDYLEKFKNNEKIEMNLNKINSLSSRLDLVKRINDNILKLENDYKETRNMHKDINIKIKSLSNKYEDLIIKKGICPFCYSEINNESLEHIKYHLRND</sequence>
<dbReference type="RefSeq" id="WP_216548907.1">
    <property type="nucleotide sequence ID" value="NZ_JAHLQO010000003.1"/>
</dbReference>
<evidence type="ECO:0000256" key="1">
    <source>
        <dbReference type="SAM" id="Coils"/>
    </source>
</evidence>
<dbReference type="InterPro" id="IPR038729">
    <property type="entry name" value="Rad50/SbcC_AAA"/>
</dbReference>
<dbReference type="PANTHER" id="PTHR32114">
    <property type="entry name" value="ABC TRANSPORTER ABCH.3"/>
    <property type="match status" value="1"/>
</dbReference>
<accession>A0ABS6FI03</accession>
<reference evidence="3 4" key="1">
    <citation type="submission" date="2021-06" db="EMBL/GenBank/DDBJ databases">
        <authorList>
            <person name="Sun Q."/>
            <person name="Li D."/>
        </authorList>
    </citation>
    <scope>NUCLEOTIDE SEQUENCE [LARGE SCALE GENOMIC DNA]</scope>
    <source>
        <strain evidence="3 4">MSJ-1</strain>
    </source>
</reference>
<evidence type="ECO:0000313" key="4">
    <source>
        <dbReference type="Proteomes" id="UP000783742"/>
    </source>
</evidence>
<protein>
    <submittedName>
        <fullName evidence="3">AAA family ATPase</fullName>
    </submittedName>
</protein>
<dbReference type="PANTHER" id="PTHR32114:SF2">
    <property type="entry name" value="ABC TRANSPORTER ABCH.3"/>
    <property type="match status" value="1"/>
</dbReference>
<name>A0ABS6FI03_9FIRM</name>
<feature type="domain" description="Rad50/SbcC-type AAA" evidence="2">
    <location>
        <begin position="6"/>
        <end position="237"/>
    </location>
</feature>
<dbReference type="EMBL" id="JAHLQO010000003">
    <property type="protein sequence ID" value="MBU5669058.1"/>
    <property type="molecule type" value="Genomic_DNA"/>
</dbReference>
<evidence type="ECO:0000259" key="2">
    <source>
        <dbReference type="Pfam" id="PF13476"/>
    </source>
</evidence>
<proteinExistence type="predicted"/>
<keyword evidence="4" id="KW-1185">Reference proteome</keyword>
<organism evidence="3 4">
    <name type="scientific">Peptoniphilus ovalis</name>
    <dbReference type="NCBI Taxonomy" id="2841503"/>
    <lineage>
        <taxon>Bacteria</taxon>
        <taxon>Bacillati</taxon>
        <taxon>Bacillota</taxon>
        <taxon>Tissierellia</taxon>
        <taxon>Tissierellales</taxon>
        <taxon>Peptoniphilaceae</taxon>
        <taxon>Peptoniphilus</taxon>
    </lineage>
</organism>
<dbReference type="Pfam" id="PF13476">
    <property type="entry name" value="AAA_23"/>
    <property type="match status" value="1"/>
</dbReference>